<dbReference type="GO" id="GO:0030170">
    <property type="term" value="F:pyridoxal phosphate binding"/>
    <property type="evidence" value="ECO:0007669"/>
    <property type="project" value="InterPro"/>
</dbReference>
<reference evidence="2" key="2">
    <citation type="submission" date="2025-08" db="UniProtKB">
        <authorList>
            <consortium name="Ensembl"/>
        </authorList>
    </citation>
    <scope>IDENTIFICATION</scope>
</reference>
<dbReference type="InterPro" id="IPR011037">
    <property type="entry name" value="Pyrv_Knase-like_insert_dom_sf"/>
</dbReference>
<dbReference type="AlphaFoldDB" id="A0A4W5LVS7"/>
<dbReference type="PROSITE" id="PS51340">
    <property type="entry name" value="MOSC"/>
    <property type="match status" value="1"/>
</dbReference>
<sequence length="275" mass="31298">MLQLSEIWIYPVKSLGGIQLQESKVTDRGLELDRRWLLVDDNGRFLSQREHPELALFKPEIVGEFLRITHRTHLEFIDIPLRPAFSDGVTKIKVTVWDDSIDAFEVSQTATDWFTKQLGISVRLVYMPQESERKLDPDYAITGTEINSFSDGYPFLIIGQSSLDDLNERLEVKIPMNRFRPNFVFTNGNPFEEDTWREFSIGNVSFIGVKPCSRCVMTTVDQEKGIISGKDPLKTLAKYRNFGNNVLFGQNVIGLGLGSVEIGDLVRVSSFNLKD</sequence>
<dbReference type="Ensembl" id="ENSHHUT00000031288.1">
    <property type="protein sequence ID" value="ENSHHUP00000030038.1"/>
    <property type="gene ID" value="ENSHHUG00000019142.1"/>
</dbReference>
<protein>
    <recommendedName>
        <fullName evidence="1">MOSC domain-containing protein</fullName>
    </recommendedName>
</protein>
<dbReference type="InterPro" id="IPR005302">
    <property type="entry name" value="MoCF_Sase_C"/>
</dbReference>
<reference evidence="2" key="3">
    <citation type="submission" date="2025-09" db="UniProtKB">
        <authorList>
            <consortium name="Ensembl"/>
        </authorList>
    </citation>
    <scope>IDENTIFICATION</scope>
</reference>
<keyword evidence="3" id="KW-1185">Reference proteome</keyword>
<evidence type="ECO:0000313" key="3">
    <source>
        <dbReference type="Proteomes" id="UP000314982"/>
    </source>
</evidence>
<dbReference type="GO" id="GO:0030151">
    <property type="term" value="F:molybdenum ion binding"/>
    <property type="evidence" value="ECO:0007669"/>
    <property type="project" value="InterPro"/>
</dbReference>
<accession>A0A4W5LVS7</accession>
<feature type="domain" description="MOSC" evidence="1">
    <location>
        <begin position="127"/>
        <end position="269"/>
    </location>
</feature>
<evidence type="ECO:0000313" key="2">
    <source>
        <dbReference type="Ensembl" id="ENSHHUP00000030038.1"/>
    </source>
</evidence>
<dbReference type="Pfam" id="PF03473">
    <property type="entry name" value="MOSC"/>
    <property type="match status" value="1"/>
</dbReference>
<organism evidence="2 3">
    <name type="scientific">Hucho hucho</name>
    <name type="common">huchen</name>
    <dbReference type="NCBI Taxonomy" id="62062"/>
    <lineage>
        <taxon>Eukaryota</taxon>
        <taxon>Metazoa</taxon>
        <taxon>Chordata</taxon>
        <taxon>Craniata</taxon>
        <taxon>Vertebrata</taxon>
        <taxon>Euteleostomi</taxon>
        <taxon>Actinopterygii</taxon>
        <taxon>Neopterygii</taxon>
        <taxon>Teleostei</taxon>
        <taxon>Protacanthopterygii</taxon>
        <taxon>Salmoniformes</taxon>
        <taxon>Salmonidae</taxon>
        <taxon>Salmoninae</taxon>
        <taxon>Hucho</taxon>
    </lineage>
</organism>
<dbReference type="SUPFAM" id="SSF50800">
    <property type="entry name" value="PK beta-barrel domain-like"/>
    <property type="match status" value="1"/>
</dbReference>
<dbReference type="PANTHER" id="PTHR14237">
    <property type="entry name" value="MOLYBDOPTERIN COFACTOR SULFURASE MOSC"/>
    <property type="match status" value="1"/>
</dbReference>
<dbReference type="InterPro" id="IPR005303">
    <property type="entry name" value="MOCOS_middle"/>
</dbReference>
<dbReference type="PANTHER" id="PTHR14237:SF19">
    <property type="entry name" value="MITOCHONDRIAL AMIDOXIME REDUCING COMPONENT 1"/>
    <property type="match status" value="1"/>
</dbReference>
<name>A0A4W5LVS7_9TELE</name>
<dbReference type="Proteomes" id="UP000314982">
    <property type="component" value="Unassembled WGS sequence"/>
</dbReference>
<dbReference type="STRING" id="62062.ENSHHUP00000030038"/>
<dbReference type="GeneTree" id="ENSGT00940000165578"/>
<reference evidence="3" key="1">
    <citation type="submission" date="2018-06" db="EMBL/GenBank/DDBJ databases">
        <title>Genome assembly of Danube salmon.</title>
        <authorList>
            <person name="Macqueen D.J."/>
            <person name="Gundappa M.K."/>
        </authorList>
    </citation>
    <scope>NUCLEOTIDE SEQUENCE [LARGE SCALE GENOMIC DNA]</scope>
</reference>
<evidence type="ECO:0000259" key="1">
    <source>
        <dbReference type="PROSITE" id="PS51340"/>
    </source>
</evidence>
<proteinExistence type="predicted"/>
<dbReference type="Pfam" id="PF03476">
    <property type="entry name" value="MOSC_N"/>
    <property type="match status" value="1"/>
</dbReference>
<dbReference type="SUPFAM" id="SSF141673">
    <property type="entry name" value="MOSC N-terminal domain-like"/>
    <property type="match status" value="1"/>
</dbReference>
<dbReference type="GO" id="GO:0003824">
    <property type="term" value="F:catalytic activity"/>
    <property type="evidence" value="ECO:0007669"/>
    <property type="project" value="InterPro"/>
</dbReference>